<comment type="caution">
    <text evidence="2">The sequence shown here is derived from an EMBL/GenBank/DDBJ whole genome shotgun (WGS) entry which is preliminary data.</text>
</comment>
<evidence type="ECO:0000313" key="2">
    <source>
        <dbReference type="EMBL" id="MFK3999816.1"/>
    </source>
</evidence>
<dbReference type="InterPro" id="IPR000835">
    <property type="entry name" value="HTH_MarR-typ"/>
</dbReference>
<accession>A0ABW8L4I5</accession>
<dbReference type="Gene3D" id="1.10.10.10">
    <property type="entry name" value="Winged helix-like DNA-binding domain superfamily/Winged helix DNA-binding domain"/>
    <property type="match status" value="1"/>
</dbReference>
<dbReference type="Proteomes" id="UP001620234">
    <property type="component" value="Unassembled WGS sequence"/>
</dbReference>
<protein>
    <submittedName>
        <fullName evidence="2">ArsR family transcriptional regulator</fullName>
    </submittedName>
</protein>
<gene>
    <name evidence="2" type="ORF">ACI2I3_00515</name>
</gene>
<dbReference type="InterPro" id="IPR036388">
    <property type="entry name" value="WH-like_DNA-bd_sf"/>
</dbReference>
<evidence type="ECO:0000313" key="3">
    <source>
        <dbReference type="Proteomes" id="UP001620234"/>
    </source>
</evidence>
<dbReference type="Pfam" id="PF12802">
    <property type="entry name" value="MarR_2"/>
    <property type="match status" value="1"/>
</dbReference>
<dbReference type="SUPFAM" id="SSF46785">
    <property type="entry name" value="Winged helix' DNA-binding domain"/>
    <property type="match status" value="1"/>
</dbReference>
<keyword evidence="3" id="KW-1185">Reference proteome</keyword>
<dbReference type="EMBL" id="JBJDPD010000001">
    <property type="protein sequence ID" value="MFK3999816.1"/>
    <property type="molecule type" value="Genomic_DNA"/>
</dbReference>
<dbReference type="RefSeq" id="WP_404671661.1">
    <property type="nucleotide sequence ID" value="NZ_JBJDPD010000001.1"/>
</dbReference>
<name>A0ABW8L4I5_9GAMM</name>
<proteinExistence type="predicted"/>
<organism evidence="2 3">
    <name type="scientific">Psychrobacter namhaensis</name>
    <dbReference type="NCBI Taxonomy" id="292734"/>
    <lineage>
        <taxon>Bacteria</taxon>
        <taxon>Pseudomonadati</taxon>
        <taxon>Pseudomonadota</taxon>
        <taxon>Gammaproteobacteria</taxon>
        <taxon>Moraxellales</taxon>
        <taxon>Moraxellaceae</taxon>
        <taxon>Psychrobacter</taxon>
    </lineage>
</organism>
<sequence length="76" mass="8855">MPKCTVLTTTKAFIDCNKPLSVRQLHERTKLHKRTIQRHIKQMMDAGLVEASEHYYANEYTYQMVTPSSGANMRRV</sequence>
<reference evidence="2 3" key="1">
    <citation type="submission" date="2024-11" db="EMBL/GenBank/DDBJ databases">
        <title>The Natural Products Discovery Center: Release of the First 8490 Sequenced Strains for Exploring Actinobacteria Biosynthetic Diversity.</title>
        <authorList>
            <person name="Kalkreuter E."/>
            <person name="Kautsar S.A."/>
            <person name="Yang D."/>
            <person name="Bader C.D."/>
            <person name="Teijaro C.N."/>
            <person name="Fluegel L."/>
            <person name="Davis C.M."/>
            <person name="Simpson J.R."/>
            <person name="Lauterbach L."/>
            <person name="Steele A.D."/>
            <person name="Gui C."/>
            <person name="Meng S."/>
            <person name="Li G."/>
            <person name="Viehrig K."/>
            <person name="Ye F."/>
            <person name="Su P."/>
            <person name="Kiefer A.F."/>
            <person name="Nichols A."/>
            <person name="Cepeda A.J."/>
            <person name="Yan W."/>
            <person name="Fan B."/>
            <person name="Jiang Y."/>
            <person name="Adhikari A."/>
            <person name="Zheng C.-J."/>
            <person name="Schuster L."/>
            <person name="Cowan T.M."/>
            <person name="Smanski M.J."/>
            <person name="Chevrette M.G."/>
            <person name="De Carvalho L.P.S."/>
            <person name="Shen B."/>
        </authorList>
    </citation>
    <scope>NUCLEOTIDE SEQUENCE [LARGE SCALE GENOMIC DNA]</scope>
    <source>
        <strain evidence="2 3">NPDC077433</strain>
    </source>
</reference>
<dbReference type="InterPro" id="IPR036390">
    <property type="entry name" value="WH_DNA-bd_sf"/>
</dbReference>
<evidence type="ECO:0000259" key="1">
    <source>
        <dbReference type="Pfam" id="PF12802"/>
    </source>
</evidence>
<feature type="domain" description="HTH marR-type" evidence="1">
    <location>
        <begin position="16"/>
        <end position="52"/>
    </location>
</feature>